<evidence type="ECO:0000313" key="1">
    <source>
        <dbReference type="EMBL" id="KYC40118.1"/>
    </source>
</evidence>
<sequence length="221" mass="24864">MNKKILVIAPHLDDEVLGVGGTIARFADENAEVYVVTVTQSSDEDEQDVIEQEKQEALAAHRILGVKETIFLSFPPAELDMIPHRDLNSKLIEVCKYIQPDTLFIPFNGDIHLDHQRVFLSALVAARPINTFAPKTIYTYETLSETNWNAPYLTPNFVPNVFVNISAYLETKIQAMQMYASQLKPFPHERSEETLRALATLRGSTVGCFAAEAFVLIRNIL</sequence>
<comment type="caution">
    <text evidence="1">The sequence shown here is derived from an EMBL/GenBank/DDBJ whole genome shotgun (WGS) entry which is preliminary data.</text>
</comment>
<protein>
    <submittedName>
        <fullName evidence="1">GlcNAc-PI de-N-acetylase</fullName>
    </submittedName>
</protein>
<dbReference type="EMBL" id="ANNX02000031">
    <property type="protein sequence ID" value="KYC40118.1"/>
    <property type="molecule type" value="Genomic_DNA"/>
</dbReference>
<dbReference type="RefSeq" id="WP_017740711.1">
    <property type="nucleotide sequence ID" value="NZ_KQ976354.1"/>
</dbReference>
<organism evidence="1 2">
    <name type="scientific">Scytonema hofmannii PCC 7110</name>
    <dbReference type="NCBI Taxonomy" id="128403"/>
    <lineage>
        <taxon>Bacteria</taxon>
        <taxon>Bacillati</taxon>
        <taxon>Cyanobacteriota</taxon>
        <taxon>Cyanophyceae</taxon>
        <taxon>Nostocales</taxon>
        <taxon>Scytonemataceae</taxon>
        <taxon>Scytonema</taxon>
    </lineage>
</organism>
<dbReference type="Proteomes" id="UP000076925">
    <property type="component" value="Unassembled WGS sequence"/>
</dbReference>
<dbReference type="Gene3D" id="3.40.50.10320">
    <property type="entry name" value="LmbE-like"/>
    <property type="match status" value="1"/>
</dbReference>
<evidence type="ECO:0000313" key="2">
    <source>
        <dbReference type="Proteomes" id="UP000076925"/>
    </source>
</evidence>
<gene>
    <name evidence="1" type="ORF">WA1_29680</name>
</gene>
<dbReference type="OrthoDB" id="9790023at2"/>
<dbReference type="PANTHER" id="PTHR12993:SF11">
    <property type="entry name" value="N-ACETYLGLUCOSAMINYL-PHOSPHATIDYLINOSITOL DE-N-ACETYLASE"/>
    <property type="match status" value="1"/>
</dbReference>
<dbReference type="InterPro" id="IPR003737">
    <property type="entry name" value="GlcNAc_PI_deacetylase-related"/>
</dbReference>
<name>A0A139X5Z5_9CYAN</name>
<dbReference type="SUPFAM" id="SSF102588">
    <property type="entry name" value="LmbE-like"/>
    <property type="match status" value="1"/>
</dbReference>
<dbReference type="GO" id="GO:0016811">
    <property type="term" value="F:hydrolase activity, acting on carbon-nitrogen (but not peptide) bonds, in linear amides"/>
    <property type="evidence" value="ECO:0007669"/>
    <property type="project" value="TreeGrafter"/>
</dbReference>
<dbReference type="InterPro" id="IPR024078">
    <property type="entry name" value="LmbE-like_dom_sf"/>
</dbReference>
<dbReference type="Pfam" id="PF02585">
    <property type="entry name" value="PIG-L"/>
    <property type="match status" value="1"/>
</dbReference>
<accession>A0A139X5Z5</accession>
<proteinExistence type="predicted"/>
<keyword evidence="2" id="KW-1185">Reference proteome</keyword>
<dbReference type="AlphaFoldDB" id="A0A139X5Z5"/>
<reference evidence="1 2" key="1">
    <citation type="journal article" date="2013" name="Genome Biol. Evol.">
        <title>Genomes of Stigonematalean cyanobacteria (subsection V) and the evolution of oxygenic photosynthesis from prokaryotes to plastids.</title>
        <authorList>
            <person name="Dagan T."/>
            <person name="Roettger M."/>
            <person name="Stucken K."/>
            <person name="Landan G."/>
            <person name="Koch R."/>
            <person name="Major P."/>
            <person name="Gould S.B."/>
            <person name="Goremykin V.V."/>
            <person name="Rippka R."/>
            <person name="Tandeau de Marsac N."/>
            <person name="Gugger M."/>
            <person name="Lockhart P.J."/>
            <person name="Allen J.F."/>
            <person name="Brune I."/>
            <person name="Maus I."/>
            <person name="Puhler A."/>
            <person name="Martin W.F."/>
        </authorList>
    </citation>
    <scope>NUCLEOTIDE SEQUENCE [LARGE SCALE GENOMIC DNA]</scope>
    <source>
        <strain evidence="1 2">PCC 7110</strain>
    </source>
</reference>
<dbReference type="PANTHER" id="PTHR12993">
    <property type="entry name" value="N-ACETYLGLUCOSAMINYL-PHOSPHATIDYLINOSITOL DE-N-ACETYLASE-RELATED"/>
    <property type="match status" value="1"/>
</dbReference>
<dbReference type="STRING" id="128403.WA1_29680"/>